<sequence>MAASFAIEAGTNKFMGRVLIRQTFPRRNELENQQGLKTVIPIRKCQSMVYWFAESRKRY</sequence>
<protein>
    <submittedName>
        <fullName evidence="1">Uncharacterized protein</fullName>
    </submittedName>
</protein>
<organism evidence="1 2">
    <name type="scientific">Puccinia triticina</name>
    <dbReference type="NCBI Taxonomy" id="208348"/>
    <lineage>
        <taxon>Eukaryota</taxon>
        <taxon>Fungi</taxon>
        <taxon>Dikarya</taxon>
        <taxon>Basidiomycota</taxon>
        <taxon>Pucciniomycotina</taxon>
        <taxon>Pucciniomycetes</taxon>
        <taxon>Pucciniales</taxon>
        <taxon>Pucciniaceae</taxon>
        <taxon>Puccinia</taxon>
    </lineage>
</organism>
<proteinExistence type="predicted"/>
<keyword evidence="2" id="KW-1185">Reference proteome</keyword>
<dbReference type="GeneID" id="77804286"/>
<name>A0ABY7D333_9BASI</name>
<dbReference type="EMBL" id="CP110435">
    <property type="protein sequence ID" value="WAQ91816.1"/>
    <property type="molecule type" value="Genomic_DNA"/>
</dbReference>
<evidence type="ECO:0000313" key="2">
    <source>
        <dbReference type="Proteomes" id="UP001164743"/>
    </source>
</evidence>
<accession>A0ABY7D333</accession>
<dbReference type="Proteomes" id="UP001164743">
    <property type="component" value="Chromosome 15A"/>
</dbReference>
<dbReference type="RefSeq" id="XP_053027371.1">
    <property type="nucleotide sequence ID" value="XM_053163391.1"/>
</dbReference>
<gene>
    <name evidence="1" type="ORF">PtA15_15A208</name>
</gene>
<reference evidence="1" key="1">
    <citation type="submission" date="2022-10" db="EMBL/GenBank/DDBJ databases">
        <title>Puccinia triticina Genome sequencing and assembly.</title>
        <authorList>
            <person name="Li C."/>
        </authorList>
    </citation>
    <scope>NUCLEOTIDE SEQUENCE</scope>
    <source>
        <strain evidence="1">Pt15</strain>
    </source>
</reference>
<evidence type="ECO:0000313" key="1">
    <source>
        <dbReference type="EMBL" id="WAQ91816.1"/>
    </source>
</evidence>